<keyword evidence="4 7" id="KW-0812">Transmembrane</keyword>
<keyword evidence="3" id="KW-1003">Cell membrane</keyword>
<dbReference type="PROSITE" id="PS00216">
    <property type="entry name" value="SUGAR_TRANSPORT_1"/>
    <property type="match status" value="1"/>
</dbReference>
<dbReference type="CDD" id="cd17321">
    <property type="entry name" value="MFS_MMR_MDR_like"/>
    <property type="match status" value="1"/>
</dbReference>
<dbReference type="InterPro" id="IPR036259">
    <property type="entry name" value="MFS_trans_sf"/>
</dbReference>
<feature type="transmembrane region" description="Helical" evidence="7">
    <location>
        <begin position="212"/>
        <end position="231"/>
    </location>
</feature>
<dbReference type="Pfam" id="PF07690">
    <property type="entry name" value="MFS_1"/>
    <property type="match status" value="1"/>
</dbReference>
<feature type="transmembrane region" description="Helical" evidence="7">
    <location>
        <begin position="416"/>
        <end position="434"/>
    </location>
</feature>
<dbReference type="InterPro" id="IPR011701">
    <property type="entry name" value="MFS"/>
</dbReference>
<evidence type="ECO:0000256" key="3">
    <source>
        <dbReference type="ARBA" id="ARBA00022475"/>
    </source>
</evidence>
<keyword evidence="6 7" id="KW-0472">Membrane</keyword>
<dbReference type="EMBL" id="BAABHJ010000019">
    <property type="protein sequence ID" value="GAA4611900.1"/>
    <property type="molecule type" value="Genomic_DNA"/>
</dbReference>
<reference evidence="10" key="1">
    <citation type="journal article" date="2019" name="Int. J. Syst. Evol. Microbiol.">
        <title>The Global Catalogue of Microorganisms (GCM) 10K type strain sequencing project: providing services to taxonomists for standard genome sequencing and annotation.</title>
        <authorList>
            <consortium name="The Broad Institute Genomics Platform"/>
            <consortium name="The Broad Institute Genome Sequencing Center for Infectious Disease"/>
            <person name="Wu L."/>
            <person name="Ma J."/>
        </authorList>
    </citation>
    <scope>NUCLEOTIDE SEQUENCE [LARGE SCALE GENOMIC DNA]</scope>
    <source>
        <strain evidence="10">JCM 17938</strain>
    </source>
</reference>
<protein>
    <submittedName>
        <fullName evidence="9">MFS transporter</fullName>
    </submittedName>
</protein>
<evidence type="ECO:0000313" key="10">
    <source>
        <dbReference type="Proteomes" id="UP001500212"/>
    </source>
</evidence>
<keyword evidence="5 7" id="KW-1133">Transmembrane helix</keyword>
<feature type="transmembrane region" description="Helical" evidence="7">
    <location>
        <begin position="23"/>
        <end position="43"/>
    </location>
</feature>
<proteinExistence type="predicted"/>
<evidence type="ECO:0000256" key="1">
    <source>
        <dbReference type="ARBA" id="ARBA00004651"/>
    </source>
</evidence>
<dbReference type="Gene3D" id="1.20.1720.10">
    <property type="entry name" value="Multidrug resistance protein D"/>
    <property type="match status" value="2"/>
</dbReference>
<dbReference type="Proteomes" id="UP001500212">
    <property type="component" value="Unassembled WGS sequence"/>
</dbReference>
<dbReference type="PANTHER" id="PTHR42718:SF46">
    <property type="entry name" value="BLR6921 PROTEIN"/>
    <property type="match status" value="1"/>
</dbReference>
<feature type="transmembrane region" description="Helical" evidence="7">
    <location>
        <begin position="237"/>
        <end position="260"/>
    </location>
</feature>
<sequence>MSIEVRSNRLSSDDSALPDPRRWWALAAVATAQLMIGIDMTIMNIALPSMQRSLHLSDPQRQWVITIYALGYGGLLLVGGRLSDLVGRRRGLMIGLTGFGLASALGGAALDPAMLFTARALQGVFGALLTPSVLATLAAAFPAPAERGKAFGIYGTAMGSSSGLGVVLGGVLTDYLDWRWCMYVNLPIAAVAAAGTLYAIRPVPRVAGVRVDVTGALLATTGLMALVLGFARAETDGWSAAITIGSLAAGVLALAAFIVVQKRVAGPLLPLRVVLDRRRSGSYLAVLSLAVGMFAALFFLTFYLQNVLGYSPVRAGIAFLPLTLGLMAGVRMVSPLLMRAQVRWLLCPGLLTIAAGLALLGLIGVHGGYWPHVFPVFLLVGLGTGWVLVTANSTATLGAGADTAVAGAMVMTSQQIGASLGTALLSTIAATAAADHLRTHPIAPAEAAVHGFNVASLGAAAFLCLAALAVFLRTGRGGSAR</sequence>
<feature type="transmembrane region" description="Helical" evidence="7">
    <location>
        <begin position="342"/>
        <end position="363"/>
    </location>
</feature>
<dbReference type="RefSeq" id="WP_345359273.1">
    <property type="nucleotide sequence ID" value="NZ_BAABHJ010000019.1"/>
</dbReference>
<feature type="transmembrane region" description="Helical" evidence="7">
    <location>
        <begin position="92"/>
        <end position="110"/>
    </location>
</feature>
<feature type="transmembrane region" description="Helical" evidence="7">
    <location>
        <begin position="369"/>
        <end position="389"/>
    </location>
</feature>
<evidence type="ECO:0000256" key="7">
    <source>
        <dbReference type="SAM" id="Phobius"/>
    </source>
</evidence>
<feature type="transmembrane region" description="Helical" evidence="7">
    <location>
        <begin position="454"/>
        <end position="472"/>
    </location>
</feature>
<feature type="transmembrane region" description="Helical" evidence="7">
    <location>
        <begin position="182"/>
        <end position="200"/>
    </location>
</feature>
<name>A0ABP8TRI8_9ACTN</name>
<keyword evidence="2" id="KW-0813">Transport</keyword>
<feature type="transmembrane region" description="Helical" evidence="7">
    <location>
        <begin position="281"/>
        <end position="304"/>
    </location>
</feature>
<feature type="transmembrane region" description="Helical" evidence="7">
    <location>
        <begin position="63"/>
        <end position="80"/>
    </location>
</feature>
<dbReference type="PANTHER" id="PTHR42718">
    <property type="entry name" value="MAJOR FACILITATOR SUPERFAMILY MULTIDRUG TRANSPORTER MFSC"/>
    <property type="match status" value="1"/>
</dbReference>
<evidence type="ECO:0000313" key="9">
    <source>
        <dbReference type="EMBL" id="GAA4611900.1"/>
    </source>
</evidence>
<feature type="transmembrane region" description="Helical" evidence="7">
    <location>
        <begin position="122"/>
        <end position="141"/>
    </location>
</feature>
<evidence type="ECO:0000256" key="4">
    <source>
        <dbReference type="ARBA" id="ARBA00022692"/>
    </source>
</evidence>
<evidence type="ECO:0000256" key="6">
    <source>
        <dbReference type="ARBA" id="ARBA00023136"/>
    </source>
</evidence>
<evidence type="ECO:0000256" key="5">
    <source>
        <dbReference type="ARBA" id="ARBA00022989"/>
    </source>
</evidence>
<organism evidence="9 10">
    <name type="scientific">Actinoallomurus liliacearum</name>
    <dbReference type="NCBI Taxonomy" id="1080073"/>
    <lineage>
        <taxon>Bacteria</taxon>
        <taxon>Bacillati</taxon>
        <taxon>Actinomycetota</taxon>
        <taxon>Actinomycetes</taxon>
        <taxon>Streptosporangiales</taxon>
        <taxon>Thermomonosporaceae</taxon>
        <taxon>Actinoallomurus</taxon>
    </lineage>
</organism>
<keyword evidence="10" id="KW-1185">Reference proteome</keyword>
<dbReference type="InterPro" id="IPR020846">
    <property type="entry name" value="MFS_dom"/>
</dbReference>
<comment type="subcellular location">
    <subcellularLocation>
        <location evidence="1">Cell membrane</location>
        <topology evidence="1">Multi-pass membrane protein</topology>
    </subcellularLocation>
</comment>
<dbReference type="SUPFAM" id="SSF103473">
    <property type="entry name" value="MFS general substrate transporter"/>
    <property type="match status" value="1"/>
</dbReference>
<evidence type="ECO:0000256" key="2">
    <source>
        <dbReference type="ARBA" id="ARBA00022448"/>
    </source>
</evidence>
<comment type="caution">
    <text evidence="9">The sequence shown here is derived from an EMBL/GenBank/DDBJ whole genome shotgun (WGS) entry which is preliminary data.</text>
</comment>
<gene>
    <name evidence="9" type="ORF">GCM10023195_50670</name>
</gene>
<accession>A0ABP8TRI8</accession>
<dbReference type="InterPro" id="IPR005829">
    <property type="entry name" value="Sugar_transporter_CS"/>
</dbReference>
<feature type="transmembrane region" description="Helical" evidence="7">
    <location>
        <begin position="153"/>
        <end position="176"/>
    </location>
</feature>
<feature type="transmembrane region" description="Helical" evidence="7">
    <location>
        <begin position="310"/>
        <end position="330"/>
    </location>
</feature>
<feature type="domain" description="Major facilitator superfamily (MFS) profile" evidence="8">
    <location>
        <begin position="25"/>
        <end position="478"/>
    </location>
</feature>
<evidence type="ECO:0000259" key="8">
    <source>
        <dbReference type="PROSITE" id="PS50850"/>
    </source>
</evidence>
<dbReference type="PROSITE" id="PS50850">
    <property type="entry name" value="MFS"/>
    <property type="match status" value="1"/>
</dbReference>